<gene>
    <name evidence="2" type="ORF">TM35_000311010</name>
</gene>
<evidence type="ECO:0000313" key="3">
    <source>
        <dbReference type="Proteomes" id="UP000192257"/>
    </source>
</evidence>
<protein>
    <submittedName>
        <fullName evidence="2">Uncharacterized protein</fullName>
    </submittedName>
</protein>
<feature type="region of interest" description="Disordered" evidence="1">
    <location>
        <begin position="1"/>
        <end position="80"/>
    </location>
</feature>
<dbReference type="RefSeq" id="XP_028879981.1">
    <property type="nucleotide sequence ID" value="XM_029028582.1"/>
</dbReference>
<dbReference type="AlphaFoldDB" id="A0A1X0NMG6"/>
<name>A0A1X0NMG6_9TRYP</name>
<dbReference type="Proteomes" id="UP000192257">
    <property type="component" value="Unassembled WGS sequence"/>
</dbReference>
<reference evidence="2 3" key="1">
    <citation type="submission" date="2017-03" db="EMBL/GenBank/DDBJ databases">
        <title>An alternative strategy for trypanosome survival in the mammalian bloodstream revealed through genome and transcriptome analysis of the ubiquitous bovine parasite Trypanosoma (Megatrypanum) theileri.</title>
        <authorList>
            <person name="Kelly S."/>
            <person name="Ivens A."/>
            <person name="Mott A."/>
            <person name="O'Neill E."/>
            <person name="Emms D."/>
            <person name="Macleod O."/>
            <person name="Voorheis P."/>
            <person name="Matthews J."/>
            <person name="Matthews K."/>
            <person name="Carrington M."/>
        </authorList>
    </citation>
    <scope>NUCLEOTIDE SEQUENCE [LARGE SCALE GENOMIC DNA]</scope>
    <source>
        <strain evidence="2">Edinburgh</strain>
    </source>
</reference>
<sequence length="143" mass="14983">NNSQQVPPKAKLQKKNHSDPVKPQEGDVGREEEPTTPNGNDNNTSENSPEKNVISAPTQTPVPSETIIPSSENNIHTTTSSIPENVNASAAHATLTELNNTQMGQALNQATTIVIVGADSSIAASYQIPLLLLLSALVALASP</sequence>
<feature type="compositionally biased region" description="Basic and acidic residues" evidence="1">
    <location>
        <begin position="16"/>
        <end position="33"/>
    </location>
</feature>
<dbReference type="VEuPathDB" id="TriTrypDB:TM35_000311010"/>
<dbReference type="GeneID" id="39988362"/>
<evidence type="ECO:0000256" key="1">
    <source>
        <dbReference type="SAM" id="MobiDB-lite"/>
    </source>
</evidence>
<feature type="non-terminal residue" evidence="2">
    <location>
        <position position="1"/>
    </location>
</feature>
<evidence type="ECO:0000313" key="2">
    <source>
        <dbReference type="EMBL" id="ORC85915.1"/>
    </source>
</evidence>
<organism evidence="2 3">
    <name type="scientific">Trypanosoma theileri</name>
    <dbReference type="NCBI Taxonomy" id="67003"/>
    <lineage>
        <taxon>Eukaryota</taxon>
        <taxon>Discoba</taxon>
        <taxon>Euglenozoa</taxon>
        <taxon>Kinetoplastea</taxon>
        <taxon>Metakinetoplastina</taxon>
        <taxon>Trypanosomatida</taxon>
        <taxon>Trypanosomatidae</taxon>
        <taxon>Trypanosoma</taxon>
    </lineage>
</organism>
<feature type="compositionally biased region" description="Polar residues" evidence="1">
    <location>
        <begin position="55"/>
        <end position="80"/>
    </location>
</feature>
<proteinExistence type="predicted"/>
<accession>A0A1X0NMG6</accession>
<comment type="caution">
    <text evidence="2">The sequence shown here is derived from an EMBL/GenBank/DDBJ whole genome shotgun (WGS) entry which is preliminary data.</text>
</comment>
<dbReference type="EMBL" id="NBCO01000031">
    <property type="protein sequence ID" value="ORC85915.1"/>
    <property type="molecule type" value="Genomic_DNA"/>
</dbReference>
<keyword evidence="3" id="KW-1185">Reference proteome</keyword>
<feature type="compositionally biased region" description="Polar residues" evidence="1">
    <location>
        <begin position="35"/>
        <end position="47"/>
    </location>
</feature>